<accession>A0A1L3SZA1</accession>
<evidence type="ECO:0000256" key="2">
    <source>
        <dbReference type="SAM" id="SignalP"/>
    </source>
</evidence>
<dbReference type="AlphaFoldDB" id="A0A1L3SZA1"/>
<keyword evidence="1 2" id="KW-0732">Signal</keyword>
<gene>
    <name evidence="4" type="ORF">BSQ44_20305</name>
</gene>
<dbReference type="SUPFAM" id="SSF53850">
    <property type="entry name" value="Periplasmic binding protein-like II"/>
    <property type="match status" value="1"/>
</dbReference>
<feature type="chain" id="PRO_5012273062" evidence="2">
    <location>
        <begin position="19"/>
        <end position="274"/>
    </location>
</feature>
<dbReference type="SMART" id="SM00062">
    <property type="entry name" value="PBPb"/>
    <property type="match status" value="1"/>
</dbReference>
<name>A0A1L3SZA1_9HYPH</name>
<keyword evidence="5" id="KW-1185">Reference proteome</keyword>
<dbReference type="STRING" id="1670800.BSQ44_20305"/>
<dbReference type="KEGG" id="meso:BSQ44_20305"/>
<evidence type="ECO:0000259" key="3">
    <source>
        <dbReference type="SMART" id="SM00062"/>
    </source>
</evidence>
<proteinExistence type="predicted"/>
<dbReference type="PANTHER" id="PTHR35936:SF35">
    <property type="entry name" value="L-CYSTINE-BINDING PROTEIN TCYJ"/>
    <property type="match status" value="1"/>
</dbReference>
<evidence type="ECO:0000313" key="4">
    <source>
        <dbReference type="EMBL" id="APH74728.1"/>
    </source>
</evidence>
<feature type="domain" description="Solute-binding protein family 3/N-terminal" evidence="3">
    <location>
        <begin position="42"/>
        <end position="272"/>
    </location>
</feature>
<evidence type="ECO:0000313" key="5">
    <source>
        <dbReference type="Proteomes" id="UP000182840"/>
    </source>
</evidence>
<dbReference type="Gene3D" id="3.40.190.10">
    <property type="entry name" value="Periplasmic binding protein-like II"/>
    <property type="match status" value="2"/>
</dbReference>
<dbReference type="EMBL" id="CP018171">
    <property type="protein sequence ID" value="APH74728.1"/>
    <property type="molecule type" value="Genomic_DNA"/>
</dbReference>
<dbReference type="Pfam" id="PF00497">
    <property type="entry name" value="SBP_bac_3"/>
    <property type="match status" value="1"/>
</dbReference>
<dbReference type="CDD" id="cd01001">
    <property type="entry name" value="PBP2_HisJ_LAO_like"/>
    <property type="match status" value="1"/>
</dbReference>
<dbReference type="InterPro" id="IPR001638">
    <property type="entry name" value="Solute-binding_3/MltF_N"/>
</dbReference>
<dbReference type="Proteomes" id="UP000182840">
    <property type="component" value="Chromosome"/>
</dbReference>
<protein>
    <submittedName>
        <fullName evidence="4">Amino acid ABC transporter</fullName>
    </submittedName>
</protein>
<dbReference type="PANTHER" id="PTHR35936">
    <property type="entry name" value="MEMBRANE-BOUND LYTIC MUREIN TRANSGLYCOSYLASE F"/>
    <property type="match status" value="1"/>
</dbReference>
<feature type="signal peptide" evidence="2">
    <location>
        <begin position="1"/>
        <end position="18"/>
    </location>
</feature>
<reference evidence="5" key="1">
    <citation type="submission" date="2016-11" db="EMBL/GenBank/DDBJ databases">
        <title>Mesorhizobium oceanicum sp. nov., isolated from deep seawater in South China Sea.</title>
        <authorList>
            <person name="Fu G.-Y."/>
        </authorList>
    </citation>
    <scope>NUCLEOTIDE SEQUENCE [LARGE SCALE GENOMIC DNA]</scope>
    <source>
        <strain evidence="5">B7</strain>
    </source>
</reference>
<organism evidence="4 5">
    <name type="scientific">Aquibium oceanicum</name>
    <dbReference type="NCBI Taxonomy" id="1670800"/>
    <lineage>
        <taxon>Bacteria</taxon>
        <taxon>Pseudomonadati</taxon>
        <taxon>Pseudomonadota</taxon>
        <taxon>Alphaproteobacteria</taxon>
        <taxon>Hyphomicrobiales</taxon>
        <taxon>Phyllobacteriaceae</taxon>
        <taxon>Aquibium</taxon>
    </lineage>
</organism>
<sequence length="274" mass="30106">MVSALALLAALLGPSGSAEPTIPHFWDSRERQPKPELSNLPRLRFLTTIDFPPFNFLDESGRLTGFHVDLARAICARIDLTDTCQIQAVPWEELPQALRAGDGEAIIAGLAISAESRQRFAFSRPYLRLPARFVMHKGSAAEEPVYAGLEGKRVGVIDGSAHERALRDLFPGVRVVTYSRSDWMLDDLREGKTDAVFGDGMRLSFWLAGTGSQTCCSFAGGPYLLPEYLGTGMAVAVDPGDEQLLAAINYALREIEAEGTFAELYLRYFPLGFF</sequence>
<dbReference type="RefSeq" id="WP_072608185.1">
    <property type="nucleotide sequence ID" value="NZ_CP018171.1"/>
</dbReference>
<evidence type="ECO:0000256" key="1">
    <source>
        <dbReference type="ARBA" id="ARBA00022729"/>
    </source>
</evidence>